<dbReference type="Pfam" id="PF00126">
    <property type="entry name" value="HTH_1"/>
    <property type="match status" value="1"/>
</dbReference>
<keyword evidence="4" id="KW-0804">Transcription</keyword>
<feature type="domain" description="HTH lysR-type" evidence="5">
    <location>
        <begin position="5"/>
        <end position="62"/>
    </location>
</feature>
<dbReference type="Gene3D" id="1.10.10.10">
    <property type="entry name" value="Winged helix-like DNA-binding domain superfamily/Winged helix DNA-binding domain"/>
    <property type="match status" value="1"/>
</dbReference>
<evidence type="ECO:0000256" key="4">
    <source>
        <dbReference type="ARBA" id="ARBA00023163"/>
    </source>
</evidence>
<accession>A0ABS9DRZ4</accession>
<gene>
    <name evidence="6" type="ORF">L2A60_02280</name>
</gene>
<dbReference type="PRINTS" id="PR00039">
    <property type="entry name" value="HTHLYSR"/>
</dbReference>
<dbReference type="PANTHER" id="PTHR30579">
    <property type="entry name" value="TRANSCRIPTIONAL REGULATOR"/>
    <property type="match status" value="1"/>
</dbReference>
<evidence type="ECO:0000313" key="6">
    <source>
        <dbReference type="EMBL" id="MCF3945511.1"/>
    </source>
</evidence>
<sequence>MAIDLDTGLLRNFLVCTRLGSISRAAHALGRTQPALSQQLRRLEDIVGEALLQRAATGVSLTAAGAALLPYAERILALSGEALAGVPRAKLSGRCSVGILEDFTGTSLPAAFADFGRLHPDTTLELVALLGSETRTALDSGRIQLALCDAEFLERPPRWSVRVPLLWAAAENFDATIDPLPLVMFSEPCRWRSLAFSALSVAGRCWRIAFESGSLTAIHAAVRAGLGVTTLLPTAMAQGVVSAPVSQSLPALTDIEIGLARRPESEGDVLTNAVEGMLKQLA</sequence>
<keyword evidence="2" id="KW-0805">Transcription regulation</keyword>
<dbReference type="Gene3D" id="3.40.190.10">
    <property type="entry name" value="Periplasmic binding protein-like II"/>
    <property type="match status" value="2"/>
</dbReference>
<evidence type="ECO:0000256" key="2">
    <source>
        <dbReference type="ARBA" id="ARBA00023015"/>
    </source>
</evidence>
<dbReference type="InterPro" id="IPR050176">
    <property type="entry name" value="LTTR"/>
</dbReference>
<dbReference type="InterPro" id="IPR036388">
    <property type="entry name" value="WH-like_DNA-bd_sf"/>
</dbReference>
<name>A0ABS9DRZ4_9PROT</name>
<dbReference type="EMBL" id="JAKGBZ010000002">
    <property type="protein sequence ID" value="MCF3945511.1"/>
    <property type="molecule type" value="Genomic_DNA"/>
</dbReference>
<dbReference type="PROSITE" id="PS50931">
    <property type="entry name" value="HTH_LYSR"/>
    <property type="match status" value="1"/>
</dbReference>
<comment type="caution">
    <text evidence="6">The sequence shown here is derived from an EMBL/GenBank/DDBJ whole genome shotgun (WGS) entry which is preliminary data.</text>
</comment>
<dbReference type="InterPro" id="IPR005119">
    <property type="entry name" value="LysR_subst-bd"/>
</dbReference>
<keyword evidence="3" id="KW-0238">DNA-binding</keyword>
<dbReference type="RefSeq" id="WP_235702746.1">
    <property type="nucleotide sequence ID" value="NZ_JAKGBZ010000002.1"/>
</dbReference>
<evidence type="ECO:0000256" key="1">
    <source>
        <dbReference type="ARBA" id="ARBA00009437"/>
    </source>
</evidence>
<protein>
    <submittedName>
        <fullName evidence="6">LysR substrate-binding domain-containing protein</fullName>
    </submittedName>
</protein>
<dbReference type="Proteomes" id="UP001521209">
    <property type="component" value="Unassembled WGS sequence"/>
</dbReference>
<dbReference type="Pfam" id="PF03466">
    <property type="entry name" value="LysR_substrate"/>
    <property type="match status" value="1"/>
</dbReference>
<dbReference type="PANTHER" id="PTHR30579:SF7">
    <property type="entry name" value="HTH-TYPE TRANSCRIPTIONAL REGULATOR LRHA-RELATED"/>
    <property type="match status" value="1"/>
</dbReference>
<evidence type="ECO:0000259" key="5">
    <source>
        <dbReference type="PROSITE" id="PS50931"/>
    </source>
</evidence>
<dbReference type="SUPFAM" id="SSF46785">
    <property type="entry name" value="Winged helix' DNA-binding domain"/>
    <property type="match status" value="1"/>
</dbReference>
<dbReference type="SUPFAM" id="SSF53850">
    <property type="entry name" value="Periplasmic binding protein-like II"/>
    <property type="match status" value="1"/>
</dbReference>
<comment type="similarity">
    <text evidence="1">Belongs to the LysR transcriptional regulatory family.</text>
</comment>
<keyword evidence="7" id="KW-1185">Reference proteome</keyword>
<dbReference type="InterPro" id="IPR000847">
    <property type="entry name" value="LysR_HTH_N"/>
</dbReference>
<proteinExistence type="inferred from homology"/>
<evidence type="ECO:0000313" key="7">
    <source>
        <dbReference type="Proteomes" id="UP001521209"/>
    </source>
</evidence>
<reference evidence="6 7" key="1">
    <citation type="submission" date="2022-01" db="EMBL/GenBank/DDBJ databases">
        <authorList>
            <person name="Won M."/>
            <person name="Kim S.-J."/>
            <person name="Kwon S.-W."/>
        </authorList>
    </citation>
    <scope>NUCLEOTIDE SEQUENCE [LARGE SCALE GENOMIC DNA]</scope>
    <source>
        <strain evidence="6 7">KCTC 23505</strain>
    </source>
</reference>
<dbReference type="InterPro" id="IPR036390">
    <property type="entry name" value="WH_DNA-bd_sf"/>
</dbReference>
<organism evidence="6 7">
    <name type="scientific">Acidiphilium iwatense</name>
    <dbReference type="NCBI Taxonomy" id="768198"/>
    <lineage>
        <taxon>Bacteria</taxon>
        <taxon>Pseudomonadati</taxon>
        <taxon>Pseudomonadota</taxon>
        <taxon>Alphaproteobacteria</taxon>
        <taxon>Acetobacterales</taxon>
        <taxon>Acidocellaceae</taxon>
        <taxon>Acidiphilium</taxon>
    </lineage>
</organism>
<evidence type="ECO:0000256" key="3">
    <source>
        <dbReference type="ARBA" id="ARBA00023125"/>
    </source>
</evidence>